<evidence type="ECO:0000313" key="1">
    <source>
        <dbReference type="EMBL" id="HEF66463.1"/>
    </source>
</evidence>
<reference evidence="1" key="1">
    <citation type="journal article" date="2020" name="mSystems">
        <title>Genome- and Community-Level Interaction Insights into Carbon Utilization and Element Cycling Functions of Hydrothermarchaeota in Hydrothermal Sediment.</title>
        <authorList>
            <person name="Zhou Z."/>
            <person name="Liu Y."/>
            <person name="Xu W."/>
            <person name="Pan J."/>
            <person name="Luo Z.H."/>
            <person name="Li M."/>
        </authorList>
    </citation>
    <scope>NUCLEOTIDE SEQUENCE [LARGE SCALE GENOMIC DNA]</scope>
    <source>
        <strain evidence="1">SpSt-222</strain>
    </source>
</reference>
<name>A0A7C2B7M3_THERO</name>
<organism evidence="1">
    <name type="scientific">Thermomicrobium roseum</name>
    <dbReference type="NCBI Taxonomy" id="500"/>
    <lineage>
        <taxon>Bacteria</taxon>
        <taxon>Pseudomonadati</taxon>
        <taxon>Thermomicrobiota</taxon>
        <taxon>Thermomicrobia</taxon>
        <taxon>Thermomicrobiales</taxon>
        <taxon>Thermomicrobiaceae</taxon>
        <taxon>Thermomicrobium</taxon>
    </lineage>
</organism>
<gene>
    <name evidence="1" type="ORF">ENP47_12835</name>
</gene>
<proteinExistence type="predicted"/>
<dbReference type="AlphaFoldDB" id="A0A7C2B7M3"/>
<sequence>MQELARILLAGLVGTIVLTVVLRGSQLAGLTRMDLPLILGLWLTGDRERAKLLGVLLHLLVGWPLAFIYAGLFSLLGGARWWLGAVLGLWHALFVLLVVLPGLPGVHPRMASERTGPDPTRHLQPPGLAGLNYGRRTAAATILGHVFYGAVLGFLLSR</sequence>
<dbReference type="EMBL" id="DSJL01000011">
    <property type="protein sequence ID" value="HEF66463.1"/>
    <property type="molecule type" value="Genomic_DNA"/>
</dbReference>
<comment type="caution">
    <text evidence="1">The sequence shown here is derived from an EMBL/GenBank/DDBJ whole genome shotgun (WGS) entry which is preliminary data.</text>
</comment>
<protein>
    <submittedName>
        <fullName evidence="1">Uncharacterized protein</fullName>
    </submittedName>
</protein>
<accession>A0A7C2B7M3</accession>